<keyword evidence="2" id="KW-0150">Chloroplast</keyword>
<dbReference type="GO" id="GO:0009507">
    <property type="term" value="C:chloroplast"/>
    <property type="evidence" value="ECO:0007669"/>
    <property type="project" value="UniProtKB-SubCell"/>
</dbReference>
<dbReference type="SUPFAM" id="SSF103511">
    <property type="entry name" value="Chlorophyll a-b binding protein"/>
    <property type="match status" value="1"/>
</dbReference>
<keyword evidence="3" id="KW-0602">Photosynthesis</keyword>
<reference evidence="6 7" key="1">
    <citation type="submission" date="2017-03" db="EMBL/GenBank/DDBJ databases">
        <title>WGS assembly of Porphyra umbilicalis.</title>
        <authorList>
            <person name="Brawley S.H."/>
            <person name="Blouin N.A."/>
            <person name="Ficko-Blean E."/>
            <person name="Wheeler G.L."/>
            <person name="Lohr M."/>
            <person name="Goodson H.V."/>
            <person name="Jenkins J.W."/>
            <person name="Blaby-Haas C.E."/>
            <person name="Helliwell K.E."/>
            <person name="Chan C."/>
            <person name="Marriage T."/>
            <person name="Bhattacharya D."/>
            <person name="Klein A.S."/>
            <person name="Badis Y."/>
            <person name="Brodie J."/>
            <person name="Cao Y."/>
            <person name="Collen J."/>
            <person name="Dittami S.M."/>
            <person name="Gachon C.M."/>
            <person name="Green B.R."/>
            <person name="Karpowicz S."/>
            <person name="Kim J.W."/>
            <person name="Kudahl U."/>
            <person name="Lin S."/>
            <person name="Michel G."/>
            <person name="Mittag M."/>
            <person name="Olson B.J."/>
            <person name="Pangilinan J."/>
            <person name="Peng Y."/>
            <person name="Qiu H."/>
            <person name="Shu S."/>
            <person name="Singer J.T."/>
            <person name="Smith A.G."/>
            <person name="Sprecher B.N."/>
            <person name="Wagner V."/>
            <person name="Wang W."/>
            <person name="Wang Z.-Y."/>
            <person name="Yan J."/>
            <person name="Yarish C."/>
            <person name="Zoeuner-Riek S."/>
            <person name="Zhuang Y."/>
            <person name="Zou Y."/>
            <person name="Lindquist E.A."/>
            <person name="Grimwood J."/>
            <person name="Barry K."/>
            <person name="Rokhsar D.S."/>
            <person name="Schmutz J."/>
            <person name="Stiller J.W."/>
            <person name="Grossman A.R."/>
            <person name="Prochnik S.E."/>
        </authorList>
    </citation>
    <scope>NUCLEOTIDE SEQUENCE [LARGE SCALE GENOMIC DNA]</scope>
    <source>
        <strain evidence="6">4086291</strain>
    </source>
</reference>
<sequence>MMGFVSSFASGASLAVRARSSLAGRAVSVPPAASVRVARWSMVKSKSMPFMEAPPALDGTMAGDVGFDPLGFTNVFDIKWMREAELKHGRITMLATLGFFVQELFTLPARYFPSGTIAVDAHDYFVKTGGMQQLLLWFSFAEIFALLGVMYTMNGGDRAPGDFAFDPLKLANTPAKRAQMELSEVKNGRLAMIAIGGMVHQEWYSRKPVLDLLAHPAPILNISM</sequence>
<dbReference type="PANTHER" id="PTHR21649">
    <property type="entry name" value="CHLOROPHYLL A/B BINDING PROTEIN"/>
    <property type="match status" value="1"/>
</dbReference>
<feature type="binding site" evidence="5">
    <location>
        <position position="201"/>
    </location>
    <ligand>
        <name>chlorophyll a</name>
        <dbReference type="ChEBI" id="CHEBI:58416"/>
        <label>1</label>
    </ligand>
</feature>
<feature type="binding site" evidence="5">
    <location>
        <position position="187"/>
    </location>
    <ligand>
        <name>chlorophyll a</name>
        <dbReference type="ChEBI" id="CHEBI:58416"/>
        <label>1</label>
    </ligand>
</feature>
<evidence type="ECO:0000313" key="7">
    <source>
        <dbReference type="Proteomes" id="UP000218209"/>
    </source>
</evidence>
<name>A0A1X6PJU9_PORUM</name>
<dbReference type="EMBL" id="KV918767">
    <property type="protein sequence ID" value="OSX80953.1"/>
    <property type="molecule type" value="Genomic_DNA"/>
</dbReference>
<dbReference type="InterPro" id="IPR001344">
    <property type="entry name" value="Chloro_AB-bd_pln"/>
</dbReference>
<dbReference type="Pfam" id="PF00504">
    <property type="entry name" value="Chloroa_b-bind"/>
    <property type="match status" value="1"/>
</dbReference>
<keyword evidence="5" id="KW-0157">Chromophore</keyword>
<dbReference type="GO" id="GO:0009765">
    <property type="term" value="P:photosynthesis, light harvesting"/>
    <property type="evidence" value="ECO:0007669"/>
    <property type="project" value="InterPro"/>
</dbReference>
<feature type="binding site" evidence="5">
    <location>
        <position position="85"/>
    </location>
    <ligand>
        <name>chlorophyll a</name>
        <dbReference type="ChEBI" id="CHEBI:58416"/>
        <label>1</label>
    </ligand>
</feature>
<feature type="binding site" description="axial binding residue" evidence="5">
    <location>
        <position position="90"/>
    </location>
    <ligand>
        <name>chlorophyll b</name>
        <dbReference type="ChEBI" id="CHEBI:61721"/>
        <label>1</label>
    </ligand>
    <ligandPart>
        <name>Mg</name>
        <dbReference type="ChEBI" id="CHEBI:25107"/>
    </ligandPart>
</feature>
<proteinExistence type="predicted"/>
<dbReference type="GO" id="GO:0016020">
    <property type="term" value="C:membrane"/>
    <property type="evidence" value="ECO:0007669"/>
    <property type="project" value="InterPro"/>
</dbReference>
<organism evidence="6 7">
    <name type="scientific">Porphyra umbilicalis</name>
    <name type="common">Purple laver</name>
    <name type="synonym">Red alga</name>
    <dbReference type="NCBI Taxonomy" id="2786"/>
    <lineage>
        <taxon>Eukaryota</taxon>
        <taxon>Rhodophyta</taxon>
        <taxon>Bangiophyceae</taxon>
        <taxon>Bangiales</taxon>
        <taxon>Bangiaceae</taxon>
        <taxon>Porphyra</taxon>
    </lineage>
</organism>
<comment type="subcellular location">
    <subcellularLocation>
        <location evidence="1">Plastid</location>
        <location evidence="1">Chloroplast</location>
    </subcellularLocation>
</comment>
<evidence type="ECO:0000313" key="6">
    <source>
        <dbReference type="EMBL" id="OSX80953.1"/>
    </source>
</evidence>
<evidence type="ECO:0000256" key="4">
    <source>
        <dbReference type="ARBA" id="ARBA00022640"/>
    </source>
</evidence>
<evidence type="ECO:0000256" key="3">
    <source>
        <dbReference type="ARBA" id="ARBA00022531"/>
    </source>
</evidence>
<dbReference type="Gene3D" id="1.10.3460.10">
    <property type="entry name" value="Chlorophyll a/b binding protein domain"/>
    <property type="match status" value="1"/>
</dbReference>
<keyword evidence="7" id="KW-1185">Reference proteome</keyword>
<protein>
    <submittedName>
        <fullName evidence="6">Uncharacterized protein</fullName>
    </submittedName>
</protein>
<feature type="binding site" evidence="5">
    <location>
        <position position="189"/>
    </location>
    <ligand>
        <name>chlorophyll a</name>
        <dbReference type="ChEBI" id="CHEBI:58416"/>
        <label>1</label>
    </ligand>
</feature>
<keyword evidence="5" id="KW-0148">Chlorophyll</keyword>
<keyword evidence="4" id="KW-0934">Plastid</keyword>
<dbReference type="InterPro" id="IPR022796">
    <property type="entry name" value="Chloroa_b-bind"/>
</dbReference>
<accession>A0A1X6PJU9</accession>
<dbReference type="AlphaFoldDB" id="A0A1X6PJU9"/>
<evidence type="ECO:0000256" key="2">
    <source>
        <dbReference type="ARBA" id="ARBA00022528"/>
    </source>
</evidence>
<dbReference type="Proteomes" id="UP000218209">
    <property type="component" value="Unassembled WGS sequence"/>
</dbReference>
<evidence type="ECO:0000256" key="1">
    <source>
        <dbReference type="ARBA" id="ARBA00004229"/>
    </source>
</evidence>
<evidence type="ECO:0000256" key="5">
    <source>
        <dbReference type="PIRSR" id="PIRSR601344-1"/>
    </source>
</evidence>
<dbReference type="GO" id="GO:0016168">
    <property type="term" value="F:chlorophyll binding"/>
    <property type="evidence" value="ECO:0007669"/>
    <property type="project" value="UniProtKB-KW"/>
</dbReference>
<feature type="binding site" evidence="5">
    <location>
        <position position="184"/>
    </location>
    <ligand>
        <name>chlorophyll a</name>
        <dbReference type="ChEBI" id="CHEBI:58416"/>
        <label>1</label>
    </ligand>
</feature>
<feature type="binding site" evidence="5">
    <location>
        <position position="88"/>
    </location>
    <ligand>
        <name>chlorophyll a</name>
        <dbReference type="ChEBI" id="CHEBI:58416"/>
        <label>1</label>
    </ligand>
</feature>
<gene>
    <name evidence="6" type="ORF">BU14_0031s0122</name>
</gene>
<dbReference type="OrthoDB" id="423598at2759"/>